<dbReference type="Proteomes" id="UP000007882">
    <property type="component" value="Chromosome"/>
</dbReference>
<protein>
    <submittedName>
        <fullName evidence="1">Uncharacterized protein</fullName>
    </submittedName>
</protein>
<gene>
    <name evidence="1" type="ordered locus">AMIS_75970</name>
</gene>
<dbReference type="KEGG" id="ams:AMIS_75970"/>
<dbReference type="RefSeq" id="WP_014447700.1">
    <property type="nucleotide sequence ID" value="NC_017093.1"/>
</dbReference>
<dbReference type="HOGENOM" id="CLU_3148550_0_0_11"/>
<evidence type="ECO:0000313" key="2">
    <source>
        <dbReference type="Proteomes" id="UP000007882"/>
    </source>
</evidence>
<keyword evidence="2" id="KW-1185">Reference proteome</keyword>
<proteinExistence type="predicted"/>
<sequence>MPPLTGLDLQHLTHAEDPWLLADRERPRGGSARIRQRLRELTDELSGV</sequence>
<reference evidence="1 2" key="1">
    <citation type="submission" date="2012-02" db="EMBL/GenBank/DDBJ databases">
        <title>Complete genome sequence of Actinoplanes missouriensis 431 (= NBRC 102363).</title>
        <authorList>
            <person name="Ohnishi Y."/>
            <person name="Ishikawa J."/>
            <person name="Sekine M."/>
            <person name="Hosoyama A."/>
            <person name="Harada T."/>
            <person name="Narita H."/>
            <person name="Hata T."/>
            <person name="Konno Y."/>
            <person name="Tutikane K."/>
            <person name="Fujita N."/>
            <person name="Horinouchi S."/>
            <person name="Hayakawa M."/>
        </authorList>
    </citation>
    <scope>NUCLEOTIDE SEQUENCE [LARGE SCALE GENOMIC DNA]</scope>
    <source>
        <strain evidence="2">ATCC 14538 / DSM 43046 / CBS 188.64 / JCM 3121 / NBRC 102363 / NCIMB 12654 / NRRL B-3342 / UNCC 431</strain>
    </source>
</reference>
<dbReference type="AlphaFoldDB" id="I0HII0"/>
<name>I0HII0_ACTM4</name>
<dbReference type="OrthoDB" id="9799173at2"/>
<accession>I0HII0</accession>
<organism evidence="1 2">
    <name type="scientific">Actinoplanes missouriensis (strain ATCC 14538 / DSM 43046 / CBS 188.64 / JCM 3121 / NBRC 102363 / NCIMB 12654 / NRRL B-3342 / UNCC 431)</name>
    <dbReference type="NCBI Taxonomy" id="512565"/>
    <lineage>
        <taxon>Bacteria</taxon>
        <taxon>Bacillati</taxon>
        <taxon>Actinomycetota</taxon>
        <taxon>Actinomycetes</taxon>
        <taxon>Micromonosporales</taxon>
        <taxon>Micromonosporaceae</taxon>
        <taxon>Actinoplanes</taxon>
    </lineage>
</organism>
<dbReference type="EMBL" id="AP012319">
    <property type="protein sequence ID" value="BAL92817.1"/>
    <property type="molecule type" value="Genomic_DNA"/>
</dbReference>
<dbReference type="PATRIC" id="fig|512565.3.peg.7610"/>
<evidence type="ECO:0000313" key="1">
    <source>
        <dbReference type="EMBL" id="BAL92817.1"/>
    </source>
</evidence>